<accession>A0ABR0L7X1</accession>
<evidence type="ECO:0008006" key="3">
    <source>
        <dbReference type="Google" id="ProtNLM"/>
    </source>
</evidence>
<organism evidence="1 2">
    <name type="scientific">Rachicladosporium monterosium</name>
    <dbReference type="NCBI Taxonomy" id="1507873"/>
    <lineage>
        <taxon>Eukaryota</taxon>
        <taxon>Fungi</taxon>
        <taxon>Dikarya</taxon>
        <taxon>Ascomycota</taxon>
        <taxon>Pezizomycotina</taxon>
        <taxon>Dothideomycetes</taxon>
        <taxon>Dothideomycetidae</taxon>
        <taxon>Cladosporiales</taxon>
        <taxon>Cladosporiaceae</taxon>
        <taxon>Rachicladosporium</taxon>
    </lineage>
</organism>
<name>A0ABR0L7X1_9PEZI</name>
<reference evidence="1 2" key="1">
    <citation type="submission" date="2023-08" db="EMBL/GenBank/DDBJ databases">
        <title>Black Yeasts Isolated from many extreme environments.</title>
        <authorList>
            <person name="Coleine C."/>
            <person name="Stajich J.E."/>
            <person name="Selbmann L."/>
        </authorList>
    </citation>
    <scope>NUCLEOTIDE SEQUENCE [LARGE SCALE GENOMIC DNA]</scope>
    <source>
        <strain evidence="1 2">CCFEE 5386</strain>
    </source>
</reference>
<protein>
    <recommendedName>
        <fullName evidence="3">F-box domain-containing protein</fullName>
    </recommendedName>
</protein>
<sequence length="326" mass="37165">MTSRTTTPPSPLQPPTLPPLLRLPLELRQQIYAYLLPRGNITHPLPSVGITSISHRLPSTTLLNIHPTVTAELLDYFYAITTWKLIFSHAFNFFRVDPNLDNLEKIATLRHLRKVEIVFFCDILLLKEYPSFGLQDFCTEIKRRCQRACSVLTKAERLSSVTVSWIDTTLTGGWEEKATILQPLLQLGPEVTFRIGEISGPTEVDRGRFVKAMQDVFGEGRKLEIGFEGVSEEDRPTRLRMLAFDPRQERRRLQEGEMVGQHFGKAGEERVMSSYQRMWQHLGGREAADAEAARWGSGDGEAMSSYQRMWQFLGRREAAGAEAARW</sequence>
<comment type="caution">
    <text evidence="1">The sequence shown here is derived from an EMBL/GenBank/DDBJ whole genome shotgun (WGS) entry which is preliminary data.</text>
</comment>
<keyword evidence="2" id="KW-1185">Reference proteome</keyword>
<proteinExistence type="predicted"/>
<evidence type="ECO:0000313" key="1">
    <source>
        <dbReference type="EMBL" id="KAK5144376.1"/>
    </source>
</evidence>
<dbReference type="EMBL" id="JAVRRR010000230">
    <property type="protein sequence ID" value="KAK5144376.1"/>
    <property type="molecule type" value="Genomic_DNA"/>
</dbReference>
<evidence type="ECO:0000313" key="2">
    <source>
        <dbReference type="Proteomes" id="UP001308179"/>
    </source>
</evidence>
<dbReference type="Proteomes" id="UP001308179">
    <property type="component" value="Unassembled WGS sequence"/>
</dbReference>
<gene>
    <name evidence="1" type="ORF">LTR32_003685</name>
</gene>